<sequence>MLIAASPCSAAEIHFGDYGRVYINGKEYRSGLTAIYSVFSFSNRFFVSGLIDKEGSDSYFIKEINPENGTSVSLPQENKISQFYELKNNLYAVRDERQIIKLEDNQRILEKEIKPRSHVIQPEPLIACTWGQDTLDSRHRLDPVCYSPDLGWQKDVFWTTTAVEPKICHGQLKVLVSYHRKHALHWEILVMSPESGEEMGHIPTSEPTLGMDVCNYELEK</sequence>
<dbReference type="STRING" id="584787.GCA_001247655_01646"/>
<reference evidence="1 2" key="1">
    <citation type="submission" date="2018-11" db="EMBL/GenBank/DDBJ databases">
        <title>Genomic Encyclopedia of Type Strains, Phase IV (KMG-IV): sequencing the most valuable type-strain genomes for metagenomic binning, comparative biology and taxonomic classification.</title>
        <authorList>
            <person name="Goeker M."/>
        </authorList>
    </citation>
    <scope>NUCLEOTIDE SEQUENCE [LARGE SCALE GENOMIC DNA]</scope>
    <source>
        <strain evidence="1 2">DSM 21945</strain>
    </source>
</reference>
<dbReference type="AlphaFoldDB" id="A0A3N1PQ82"/>
<proteinExistence type="predicted"/>
<dbReference type="Proteomes" id="UP000268033">
    <property type="component" value="Unassembled WGS sequence"/>
</dbReference>
<protein>
    <submittedName>
        <fullName evidence="1">Uncharacterized protein</fullName>
    </submittedName>
</protein>
<name>A0A3N1PQ82_9GAMM</name>
<evidence type="ECO:0000313" key="1">
    <source>
        <dbReference type="EMBL" id="ROQ30369.1"/>
    </source>
</evidence>
<evidence type="ECO:0000313" key="2">
    <source>
        <dbReference type="Proteomes" id="UP000268033"/>
    </source>
</evidence>
<organism evidence="1 2">
    <name type="scientific">Gallaecimonas pentaromativorans</name>
    <dbReference type="NCBI Taxonomy" id="584787"/>
    <lineage>
        <taxon>Bacteria</taxon>
        <taxon>Pseudomonadati</taxon>
        <taxon>Pseudomonadota</taxon>
        <taxon>Gammaproteobacteria</taxon>
        <taxon>Enterobacterales</taxon>
        <taxon>Gallaecimonadaceae</taxon>
        <taxon>Gallaecimonas</taxon>
    </lineage>
</organism>
<gene>
    <name evidence="1" type="ORF">EDC28_10155</name>
</gene>
<comment type="caution">
    <text evidence="1">The sequence shown here is derived from an EMBL/GenBank/DDBJ whole genome shotgun (WGS) entry which is preliminary data.</text>
</comment>
<keyword evidence="2" id="KW-1185">Reference proteome</keyword>
<dbReference type="EMBL" id="RJUL01000001">
    <property type="protein sequence ID" value="ROQ30369.1"/>
    <property type="molecule type" value="Genomic_DNA"/>
</dbReference>
<accession>A0A3N1PQ82</accession>